<reference evidence="4 5" key="1">
    <citation type="submission" date="2022-07" db="EMBL/GenBank/DDBJ databases">
        <title>Bombella genomes.</title>
        <authorList>
            <person name="Harer L."/>
            <person name="Styblova S."/>
            <person name="Ehrmann M."/>
        </authorList>
    </citation>
    <scope>NUCLEOTIDE SEQUENCE [LARGE SCALE GENOMIC DNA]</scope>
    <source>
        <strain evidence="4 5">TMW 2.2556</strain>
    </source>
</reference>
<keyword evidence="2" id="KW-0812">Transmembrane</keyword>
<gene>
    <name evidence="4" type="ORF">NQF89_06475</name>
</gene>
<dbReference type="PANTHER" id="PTHR21461:SF69">
    <property type="entry name" value="GLYCOSYLTRANSFERASE FAMILY 92 PROTEIN"/>
    <property type="match status" value="1"/>
</dbReference>
<name>A0ABT3WLR8_9PROT</name>
<evidence type="ECO:0000313" key="5">
    <source>
        <dbReference type="Proteomes" id="UP001165575"/>
    </source>
</evidence>
<dbReference type="Proteomes" id="UP001165575">
    <property type="component" value="Unassembled WGS sequence"/>
</dbReference>
<comment type="caution">
    <text evidence="4">The sequence shown here is derived from an EMBL/GenBank/DDBJ whole genome shotgun (WGS) entry which is preliminary data.</text>
</comment>
<dbReference type="RefSeq" id="WP_266137801.1">
    <property type="nucleotide sequence ID" value="NZ_JANIDX010000005.1"/>
</dbReference>
<dbReference type="PANTHER" id="PTHR21461">
    <property type="entry name" value="GLYCOSYLTRANSFERASE FAMILY 92 PROTEIN"/>
    <property type="match status" value="1"/>
</dbReference>
<keyword evidence="3" id="KW-0472">Membrane</keyword>
<evidence type="ECO:0000313" key="4">
    <source>
        <dbReference type="EMBL" id="MCX5620064.1"/>
    </source>
</evidence>
<dbReference type="Pfam" id="PF13704">
    <property type="entry name" value="Glyco_tranf_2_4"/>
    <property type="match status" value="1"/>
</dbReference>
<dbReference type="SUPFAM" id="SSF53448">
    <property type="entry name" value="Nucleotide-diphospho-sugar transferases"/>
    <property type="match status" value="1"/>
</dbReference>
<keyword evidence="3" id="KW-1133">Transmembrane helix</keyword>
<dbReference type="InterPro" id="IPR029044">
    <property type="entry name" value="Nucleotide-diphossugar_trans"/>
</dbReference>
<sequence length="511" mass="58109">MKLALVGIIKNEAHDILYWLGWHARLGINSFILFDDDSDDGTRALIRAACVHWDIRLFHIREHSLDLTEQSHLKRQQQVYCDALNAVKGQFDWVGLFDTDEYLTLCEHETLPDFLATMGTDVGAVALHWRVYGHNGHITAPTLPPSHSFIQHSMVEEAINRHVKCFIRPSYWDQKSWVNVHYFPLKKGQYVTASGKPVTWSAEAQGITAEQADWSVAFLRHFQNRSVEQFVERTRNRKDIHLNLADVNFSQWNELEDHSPRAVTASLLNWVRPVITSGAVSALEQLHRRHPPLTKHLPPSSTQNPSSFTIFALYPKEERHLGLKEGLIQDVEAQELEQHKNGVGLFMLQSRRVPTAAFLFALDQNHKIVDFALLGDGRLGGLPRYDLLPIMEQKAIVLRQKGGFSRRGYFLSAPPKEPLTTNRLKADMWECFTAIPQPTLPTGQSWLTFPTLNLAEMLLTAPALTLEDISLLTALDRHITTWLLPLLAAHLDEAEARTLRSYLGPFAPFIL</sequence>
<comment type="subcellular location">
    <subcellularLocation>
        <location evidence="1">Membrane</location>
        <topology evidence="1">Single-pass membrane protein</topology>
    </subcellularLocation>
</comment>
<organism evidence="4 5">
    <name type="scientific">Bombella pollinis</name>
    <dbReference type="NCBI Taxonomy" id="2967337"/>
    <lineage>
        <taxon>Bacteria</taxon>
        <taxon>Pseudomonadati</taxon>
        <taxon>Pseudomonadota</taxon>
        <taxon>Alphaproteobacteria</taxon>
        <taxon>Acetobacterales</taxon>
        <taxon>Acetobacteraceae</taxon>
        <taxon>Bombella</taxon>
    </lineage>
</organism>
<keyword evidence="5" id="KW-1185">Reference proteome</keyword>
<evidence type="ECO:0000256" key="3">
    <source>
        <dbReference type="ARBA" id="ARBA00022989"/>
    </source>
</evidence>
<evidence type="ECO:0000256" key="1">
    <source>
        <dbReference type="ARBA" id="ARBA00004167"/>
    </source>
</evidence>
<dbReference type="EMBL" id="JANIDX010000005">
    <property type="protein sequence ID" value="MCX5620064.1"/>
    <property type="molecule type" value="Genomic_DNA"/>
</dbReference>
<accession>A0ABT3WLR8</accession>
<protein>
    <submittedName>
        <fullName evidence="4">Glycosyltransferase family 2 protein</fullName>
    </submittedName>
</protein>
<evidence type="ECO:0000256" key="2">
    <source>
        <dbReference type="ARBA" id="ARBA00022692"/>
    </source>
</evidence>
<proteinExistence type="predicted"/>